<dbReference type="AlphaFoldDB" id="A0A9X0HPA7"/>
<reference evidence="2 3" key="1">
    <citation type="submission" date="2015-11" db="EMBL/GenBank/DDBJ databases">
        <title>Solirubrum puertoriconensis gen. nov. an environmental bacteria isolated in Puerto Rico.</title>
        <authorList>
            <person name="Cuebas-Irizarry M.F."/>
            <person name="Montalvo-Rodriguez R."/>
        </authorList>
    </citation>
    <scope>NUCLEOTIDE SEQUENCE [LARGE SCALE GENOMIC DNA]</scope>
    <source>
        <strain evidence="2 3">MC1A</strain>
    </source>
</reference>
<comment type="caution">
    <text evidence="2">The sequence shown here is derived from an EMBL/GenBank/DDBJ whole genome shotgun (WGS) entry which is preliminary data.</text>
</comment>
<proteinExistence type="predicted"/>
<evidence type="ECO:0000313" key="3">
    <source>
        <dbReference type="Proteomes" id="UP000054223"/>
    </source>
</evidence>
<evidence type="ECO:0000256" key="1">
    <source>
        <dbReference type="SAM" id="MobiDB-lite"/>
    </source>
</evidence>
<keyword evidence="3" id="KW-1185">Reference proteome</keyword>
<name>A0A9X0HPA7_SOLP1</name>
<accession>A0A9X0HPA7</accession>
<dbReference type="EMBL" id="LNAL01000003">
    <property type="protein sequence ID" value="KUG09731.1"/>
    <property type="molecule type" value="Genomic_DNA"/>
</dbReference>
<dbReference type="Proteomes" id="UP000054223">
    <property type="component" value="Unassembled WGS sequence"/>
</dbReference>
<protein>
    <submittedName>
        <fullName evidence="2">Uncharacterized protein</fullName>
    </submittedName>
</protein>
<sequence>MITSDAAQVEALRSEIREQERVTEEAQLRAKSEEERLKAKKHQLKAAEREMKANQVGSGG</sequence>
<organism evidence="2 3">
    <name type="scientific">Solirubrum puertoriconensis</name>
    <dbReference type="NCBI Taxonomy" id="1751427"/>
    <lineage>
        <taxon>Bacteria</taxon>
        <taxon>Pseudomonadati</taxon>
        <taxon>Bacteroidota</taxon>
        <taxon>Cytophagia</taxon>
        <taxon>Cytophagales</taxon>
    </lineage>
</organism>
<evidence type="ECO:0000313" key="2">
    <source>
        <dbReference type="EMBL" id="KUG09731.1"/>
    </source>
</evidence>
<feature type="compositionally biased region" description="Basic and acidic residues" evidence="1">
    <location>
        <begin position="18"/>
        <end position="37"/>
    </location>
</feature>
<gene>
    <name evidence="2" type="ORF">ASU33_18790</name>
</gene>
<feature type="region of interest" description="Disordered" evidence="1">
    <location>
        <begin position="18"/>
        <end position="60"/>
    </location>
</feature>